<reference evidence="11" key="1">
    <citation type="submission" date="2016-11" db="EMBL/GenBank/DDBJ databases">
        <title>Comparative genomic and phenotypic analysis of Granulibacter bethesdensis clinical isolates from patients with chronic granulomatous disease.</title>
        <authorList>
            <person name="Zarember K.A."/>
            <person name="Porcella S.F."/>
            <person name="Chu J."/>
            <person name="Ding L."/>
            <person name="Dahlstrom E."/>
            <person name="Barbian K."/>
            <person name="Martens C."/>
            <person name="Sykora L."/>
            <person name="Kramer S."/>
            <person name="Pettinato A.M."/>
            <person name="Hong H."/>
            <person name="Wald G."/>
            <person name="Berg L.J."/>
            <person name="Rogge L.S."/>
            <person name="Greenberg D.E."/>
            <person name="Falcone E.L."/>
            <person name="Neves J.F."/>
            <person name="Simoes M.J."/>
            <person name="Casal M."/>
            <person name="Rodriguez-Lopez F.C."/>
            <person name="Zelazny A."/>
            <person name="Gallin J.I."/>
            <person name="Holland S.M."/>
        </authorList>
    </citation>
    <scope>NUCLEOTIDE SEQUENCE [LARGE SCALE GENOMIC DNA]</scope>
    <source>
        <strain evidence="11">NIH9.1</strain>
    </source>
</reference>
<feature type="transmembrane region" description="Helical" evidence="8">
    <location>
        <begin position="124"/>
        <end position="144"/>
    </location>
</feature>
<dbReference type="EMBL" id="CP018191">
    <property type="protein sequence ID" value="APH54546.1"/>
    <property type="molecule type" value="Genomic_DNA"/>
</dbReference>
<evidence type="ECO:0000256" key="8">
    <source>
        <dbReference type="SAM" id="Phobius"/>
    </source>
</evidence>
<dbReference type="PANTHER" id="PTHR22726">
    <property type="entry name" value="METALLOENDOPEPTIDASE OMA1"/>
    <property type="match status" value="1"/>
</dbReference>
<dbReference type="AlphaFoldDB" id="A0AAC9P8F9"/>
<dbReference type="InterPro" id="IPR051156">
    <property type="entry name" value="Mito/Outer_Membr_Metalloprot"/>
</dbReference>
<dbReference type="Pfam" id="PF01435">
    <property type="entry name" value="Peptidase_M48"/>
    <property type="match status" value="1"/>
</dbReference>
<organism evidence="10 11">
    <name type="scientific">Granulibacter bethesdensis</name>
    <dbReference type="NCBI Taxonomy" id="364410"/>
    <lineage>
        <taxon>Bacteria</taxon>
        <taxon>Pseudomonadati</taxon>
        <taxon>Pseudomonadota</taxon>
        <taxon>Alphaproteobacteria</taxon>
        <taxon>Acetobacterales</taxon>
        <taxon>Acetobacteraceae</taxon>
        <taxon>Granulibacter</taxon>
    </lineage>
</organism>
<evidence type="ECO:0000259" key="9">
    <source>
        <dbReference type="Pfam" id="PF01435"/>
    </source>
</evidence>
<name>A0AAC9P8F9_9PROT</name>
<accession>A0AAC9P8F9</accession>
<dbReference type="PANTHER" id="PTHR22726:SF1">
    <property type="entry name" value="METALLOENDOPEPTIDASE OMA1, MITOCHONDRIAL"/>
    <property type="match status" value="1"/>
</dbReference>
<feature type="region of interest" description="Disordered" evidence="7">
    <location>
        <begin position="346"/>
        <end position="389"/>
    </location>
</feature>
<feature type="domain" description="Peptidase M48" evidence="9">
    <location>
        <begin position="192"/>
        <end position="348"/>
    </location>
</feature>
<dbReference type="InterPro" id="IPR001915">
    <property type="entry name" value="Peptidase_M48"/>
</dbReference>
<keyword evidence="8" id="KW-0472">Membrane</keyword>
<keyword evidence="8" id="KW-0812">Transmembrane</keyword>
<evidence type="ECO:0000256" key="4">
    <source>
        <dbReference type="ARBA" id="ARBA00022833"/>
    </source>
</evidence>
<evidence type="ECO:0000256" key="7">
    <source>
        <dbReference type="SAM" id="MobiDB-lite"/>
    </source>
</evidence>
<dbReference type="Proteomes" id="UP000182373">
    <property type="component" value="Chromosome"/>
</dbReference>
<dbReference type="GO" id="GO:0046872">
    <property type="term" value="F:metal ion binding"/>
    <property type="evidence" value="ECO:0007669"/>
    <property type="project" value="UniProtKB-KW"/>
</dbReference>
<dbReference type="GO" id="GO:0016020">
    <property type="term" value="C:membrane"/>
    <property type="evidence" value="ECO:0007669"/>
    <property type="project" value="TreeGrafter"/>
</dbReference>
<evidence type="ECO:0000256" key="1">
    <source>
        <dbReference type="ARBA" id="ARBA00022670"/>
    </source>
</evidence>
<evidence type="ECO:0000256" key="5">
    <source>
        <dbReference type="ARBA" id="ARBA00023049"/>
    </source>
</evidence>
<comment type="similarity">
    <text evidence="6">Belongs to the peptidase M48 family.</text>
</comment>
<evidence type="ECO:0000313" key="10">
    <source>
        <dbReference type="EMBL" id="APH54546.1"/>
    </source>
</evidence>
<keyword evidence="3 6" id="KW-0378">Hydrolase</keyword>
<gene>
    <name evidence="10" type="ORF">GbCGDNIH9_1249</name>
</gene>
<proteinExistence type="inferred from homology"/>
<evidence type="ECO:0000256" key="3">
    <source>
        <dbReference type="ARBA" id="ARBA00022801"/>
    </source>
</evidence>
<keyword evidence="8" id="KW-1133">Transmembrane helix</keyword>
<protein>
    <submittedName>
        <fullName evidence="10">Peptidase, M48 family</fullName>
    </submittedName>
</protein>
<evidence type="ECO:0000313" key="11">
    <source>
        <dbReference type="Proteomes" id="UP000182373"/>
    </source>
</evidence>
<evidence type="ECO:0000256" key="2">
    <source>
        <dbReference type="ARBA" id="ARBA00022723"/>
    </source>
</evidence>
<feature type="compositionally biased region" description="Basic and acidic residues" evidence="7">
    <location>
        <begin position="363"/>
        <end position="379"/>
    </location>
</feature>
<dbReference type="GO" id="GO:0051603">
    <property type="term" value="P:proteolysis involved in protein catabolic process"/>
    <property type="evidence" value="ECO:0007669"/>
    <property type="project" value="TreeGrafter"/>
</dbReference>
<dbReference type="CDD" id="cd07332">
    <property type="entry name" value="M48C_Oma1_like"/>
    <property type="match status" value="1"/>
</dbReference>
<keyword evidence="1 6" id="KW-0645">Protease</keyword>
<dbReference type="GO" id="GO:0004222">
    <property type="term" value="F:metalloendopeptidase activity"/>
    <property type="evidence" value="ECO:0007669"/>
    <property type="project" value="InterPro"/>
</dbReference>
<dbReference type="Gene3D" id="3.30.2010.10">
    <property type="entry name" value="Metalloproteases ('zincins'), catalytic domain"/>
    <property type="match status" value="1"/>
</dbReference>
<keyword evidence="4 6" id="KW-0862">Zinc</keyword>
<evidence type="ECO:0000256" key="6">
    <source>
        <dbReference type="RuleBase" id="RU003983"/>
    </source>
</evidence>
<sequence length="389" mass="43413">MAAPEYAVATHYWRGSSERLGWRQWILSMVPSDDGIVPNFYPARYHDGSTAETHCVAIHVHGSHLMIERPDYPAVIWKLRTIRHGEQTPENDVILYRRGHADRLILSDPDGLGRLGIRFKSTKLVWFYITAGIVACVLSVFILIDRAPEWAALLIPDHTEQWLGQQVAKSLIAKKQVCTGETGLHALRVLEQKIAHAAGINGSVHLDVIDAPQVNAFTMPGRRIVLLRGLIDASRDSDEVAGVMAHETGHIFYHDPMQLLVRLFGLGVLETVITGGNWSLSADFATQALGLHYNRRQEERADQAAIRFLQKAGLRSDGLAHFFETLEKREEHSLSVEFLSDHPTTIARHHANPGSSSGASAMSDKDWQAVRRVCDEKTSSRTNTDTDEE</sequence>
<keyword evidence="2" id="KW-0479">Metal-binding</keyword>
<keyword evidence="5 6" id="KW-0482">Metalloprotease</keyword>
<comment type="cofactor">
    <cofactor evidence="6">
        <name>Zn(2+)</name>
        <dbReference type="ChEBI" id="CHEBI:29105"/>
    </cofactor>
    <text evidence="6">Binds 1 zinc ion per subunit.</text>
</comment>